<sequence>MGSVGSLISGHNFHSKHCRASEHKSKKSSHLKKLNRYSDGLLRFGLSQDSTSYKSSSKMGKNEDFFYIKVSQKSRPPDTAELYNRPGGDLGDSKRPASMEISSYPAKLVPYSGQLEMGTDTNMIRPTAFKPVTPRNSSINLLTTTENHGSLNPIQIMPSVIQTEPENKPIRHSGAMSDSGRNSMSSLPTHSTNCSYQIDPINPSIGLLNKFGGSAQNISQCCDQQDSNMLSLKIMSFSDSGHCSADKTRESDTITCVRSPISTDETIVQQLEQKLLEKEVELQDLQYSFEEKEAESCQFYNKKQRQCQEEMEGLKQRCSSKLKQASQKAQKAQQHLQMQVLELQQEKKKLQDDMDTVAKERDLVEKKLQSYEKEQTNLAPTLEEAQWEVCQKSGEISLLKQQLKESQTDVNQKISEILSLRTQLKEAKGKIEYLQQSIQQMENSLHTRTVELEVCENELQRKKSEAELLREKVGRLEQEILDLKAELMLVKEQ</sequence>
<evidence type="ECO:0000256" key="4">
    <source>
        <dbReference type="SAM" id="Coils"/>
    </source>
</evidence>
<name>H2ZY04_LATCH</name>
<protein>
    <submittedName>
        <fullName evidence="6">Leucine zipper tumor suppressor 1</fullName>
    </submittedName>
</protein>
<dbReference type="GeneTree" id="ENSGT00940000154078"/>
<evidence type="ECO:0000313" key="7">
    <source>
        <dbReference type="Proteomes" id="UP000008672"/>
    </source>
</evidence>
<keyword evidence="7" id="KW-1185">Reference proteome</keyword>
<evidence type="ECO:0000256" key="3">
    <source>
        <dbReference type="ARBA" id="ARBA00023054"/>
    </source>
</evidence>
<dbReference type="GO" id="GO:0043197">
    <property type="term" value="C:dendritic spine"/>
    <property type="evidence" value="ECO:0007669"/>
    <property type="project" value="TreeGrafter"/>
</dbReference>
<evidence type="ECO:0000256" key="1">
    <source>
        <dbReference type="ARBA" id="ARBA00004496"/>
    </source>
</evidence>
<dbReference type="HOGENOM" id="CLU_026379_2_1_1"/>
<dbReference type="eggNOG" id="ENOG502QRU7">
    <property type="taxonomic scope" value="Eukaryota"/>
</dbReference>
<evidence type="ECO:0000256" key="5">
    <source>
        <dbReference type="SAM" id="MobiDB-lite"/>
    </source>
</evidence>
<dbReference type="Proteomes" id="UP000008672">
    <property type="component" value="Unassembled WGS sequence"/>
</dbReference>
<dbReference type="InParanoid" id="H2ZY04"/>
<gene>
    <name evidence="6" type="primary">LZTS1</name>
</gene>
<feature type="coiled-coil region" evidence="4">
    <location>
        <begin position="268"/>
        <end position="374"/>
    </location>
</feature>
<dbReference type="FunCoup" id="H2ZY04">
    <property type="interactions" value="131"/>
</dbReference>
<organism evidence="6 7">
    <name type="scientific">Latimeria chalumnae</name>
    <name type="common">Coelacanth</name>
    <dbReference type="NCBI Taxonomy" id="7897"/>
    <lineage>
        <taxon>Eukaryota</taxon>
        <taxon>Metazoa</taxon>
        <taxon>Chordata</taxon>
        <taxon>Craniata</taxon>
        <taxon>Vertebrata</taxon>
        <taxon>Euteleostomi</taxon>
        <taxon>Coelacanthiformes</taxon>
        <taxon>Coelacanthidae</taxon>
        <taxon>Latimeria</taxon>
    </lineage>
</organism>
<dbReference type="EMBL" id="AFYH01214281">
    <property type="status" value="NOT_ANNOTATED_CDS"/>
    <property type="molecule type" value="Genomic_DNA"/>
</dbReference>
<comment type="subcellular location">
    <subcellularLocation>
        <location evidence="1">Cytoplasm</location>
    </subcellularLocation>
</comment>
<keyword evidence="2" id="KW-0963">Cytoplasm</keyword>
<keyword evidence="3 4" id="KW-0175">Coiled coil</keyword>
<dbReference type="Ensembl" id="ENSLACT00000002293.1">
    <property type="protein sequence ID" value="ENSLACP00000002275.1"/>
    <property type="gene ID" value="ENSLACG00000002032.1"/>
</dbReference>
<feature type="region of interest" description="Disordered" evidence="5">
    <location>
        <begin position="76"/>
        <end position="97"/>
    </location>
</feature>
<dbReference type="Bgee" id="ENSLACG00000002032">
    <property type="expression patterns" value="Expressed in pectoral fin and 4 other cell types or tissues"/>
</dbReference>
<dbReference type="InterPro" id="IPR045329">
    <property type="entry name" value="LZTS"/>
</dbReference>
<dbReference type="GO" id="GO:0048167">
    <property type="term" value="P:regulation of synaptic plasticity"/>
    <property type="evidence" value="ECO:0007669"/>
    <property type="project" value="TreeGrafter"/>
</dbReference>
<dbReference type="STRING" id="7897.ENSLACP00000002275"/>
<dbReference type="PANTHER" id="PTHR19354">
    <property type="entry name" value="ZIPPER PUTATIVE TUMOR SUPPRESSOR 2 HOMOLOG-LIKE PROTEIN-RELATED"/>
    <property type="match status" value="1"/>
</dbReference>
<dbReference type="Pfam" id="PF06818">
    <property type="entry name" value="Fez1"/>
    <property type="match status" value="1"/>
</dbReference>
<reference evidence="7" key="1">
    <citation type="submission" date="2011-08" db="EMBL/GenBank/DDBJ databases">
        <title>The draft genome of Latimeria chalumnae.</title>
        <authorList>
            <person name="Di Palma F."/>
            <person name="Alfoldi J."/>
            <person name="Johnson J."/>
            <person name="Berlin A."/>
            <person name="Gnerre S."/>
            <person name="Jaffe D."/>
            <person name="MacCallum I."/>
            <person name="Young S."/>
            <person name="Walker B.J."/>
            <person name="Lander E."/>
            <person name="Lindblad-Toh K."/>
        </authorList>
    </citation>
    <scope>NUCLEOTIDE SEQUENCE [LARGE SCALE GENOMIC DNA]</scope>
    <source>
        <strain evidence="7">Wild caught</strain>
    </source>
</reference>
<dbReference type="GO" id="GO:0005737">
    <property type="term" value="C:cytoplasm"/>
    <property type="evidence" value="ECO:0007669"/>
    <property type="project" value="UniProtKB-SubCell"/>
</dbReference>
<reference evidence="6" key="3">
    <citation type="submission" date="2025-09" db="UniProtKB">
        <authorList>
            <consortium name="Ensembl"/>
        </authorList>
    </citation>
    <scope>IDENTIFICATION</scope>
</reference>
<feature type="region of interest" description="Disordered" evidence="5">
    <location>
        <begin position="1"/>
        <end position="32"/>
    </location>
</feature>
<feature type="coiled-coil region" evidence="4">
    <location>
        <begin position="417"/>
        <end position="493"/>
    </location>
</feature>
<reference evidence="6" key="2">
    <citation type="submission" date="2025-08" db="UniProtKB">
        <authorList>
            <consortium name="Ensembl"/>
        </authorList>
    </citation>
    <scope>IDENTIFICATION</scope>
</reference>
<dbReference type="OMA" id="KRNQNME"/>
<evidence type="ECO:0000256" key="2">
    <source>
        <dbReference type="ARBA" id="ARBA00022490"/>
    </source>
</evidence>
<dbReference type="AlphaFoldDB" id="H2ZY04"/>
<feature type="compositionally biased region" description="Basic residues" evidence="5">
    <location>
        <begin position="13"/>
        <end position="32"/>
    </location>
</feature>
<dbReference type="PANTHER" id="PTHR19354:SF5">
    <property type="entry name" value="ZIPPER PUTATIVE TUMOR SUPPRESSOR 1-RELATED"/>
    <property type="match status" value="1"/>
</dbReference>
<evidence type="ECO:0000313" key="6">
    <source>
        <dbReference type="Ensembl" id="ENSLACP00000002275.1"/>
    </source>
</evidence>
<proteinExistence type="predicted"/>
<dbReference type="GO" id="GO:0048814">
    <property type="term" value="P:regulation of dendrite morphogenesis"/>
    <property type="evidence" value="ECO:0007669"/>
    <property type="project" value="TreeGrafter"/>
</dbReference>
<dbReference type="SUPFAM" id="SSF57997">
    <property type="entry name" value="Tropomyosin"/>
    <property type="match status" value="1"/>
</dbReference>
<accession>H2ZY04</accession>